<dbReference type="Gene3D" id="1.10.630.10">
    <property type="entry name" value="Cytochrome P450"/>
    <property type="match status" value="1"/>
</dbReference>
<dbReference type="InterPro" id="IPR001128">
    <property type="entry name" value="Cyt_P450"/>
</dbReference>
<dbReference type="Proteomes" id="UP000027265">
    <property type="component" value="Unassembled WGS sequence"/>
</dbReference>
<dbReference type="GO" id="GO:0016705">
    <property type="term" value="F:oxidoreductase activity, acting on paired donors, with incorporation or reduction of molecular oxygen"/>
    <property type="evidence" value="ECO:0007669"/>
    <property type="project" value="InterPro"/>
</dbReference>
<protein>
    <recommendedName>
        <fullName evidence="9">Cytochrome P450</fullName>
    </recommendedName>
</protein>
<dbReference type="InParanoid" id="A0A067PDW5"/>
<evidence type="ECO:0000256" key="1">
    <source>
        <dbReference type="ARBA" id="ARBA00001971"/>
    </source>
</evidence>
<dbReference type="InterPro" id="IPR017972">
    <property type="entry name" value="Cyt_P450_CS"/>
</dbReference>
<dbReference type="PROSITE" id="PS00086">
    <property type="entry name" value="CYTOCHROME_P450"/>
    <property type="match status" value="1"/>
</dbReference>
<organism evidence="7 8">
    <name type="scientific">Jaapia argillacea MUCL 33604</name>
    <dbReference type="NCBI Taxonomy" id="933084"/>
    <lineage>
        <taxon>Eukaryota</taxon>
        <taxon>Fungi</taxon>
        <taxon>Dikarya</taxon>
        <taxon>Basidiomycota</taxon>
        <taxon>Agaricomycotina</taxon>
        <taxon>Agaricomycetes</taxon>
        <taxon>Agaricomycetidae</taxon>
        <taxon>Jaapiales</taxon>
        <taxon>Jaapiaceae</taxon>
        <taxon>Jaapia</taxon>
    </lineage>
</organism>
<keyword evidence="3 5" id="KW-0479">Metal-binding</keyword>
<comment type="pathway">
    <text evidence="2">Secondary metabolite biosynthesis.</text>
</comment>
<dbReference type="CDD" id="cd11062">
    <property type="entry name" value="CYP58-like"/>
    <property type="match status" value="1"/>
</dbReference>
<dbReference type="AlphaFoldDB" id="A0A067PDW5"/>
<gene>
    <name evidence="7" type="ORF">JAAARDRAFT_184595</name>
</gene>
<dbReference type="InterPro" id="IPR002401">
    <property type="entry name" value="Cyt_P450_E_grp-I"/>
</dbReference>
<accession>A0A067PDW5</accession>
<evidence type="ECO:0000256" key="3">
    <source>
        <dbReference type="ARBA" id="ARBA00022723"/>
    </source>
</evidence>
<feature type="binding site" description="axial binding residue" evidence="5">
    <location>
        <position position="520"/>
    </location>
    <ligand>
        <name>heme</name>
        <dbReference type="ChEBI" id="CHEBI:30413"/>
    </ligand>
    <ligandPart>
        <name>Fe</name>
        <dbReference type="ChEBI" id="CHEBI:18248"/>
    </ligandPart>
</feature>
<dbReference type="EMBL" id="KL197743">
    <property type="protein sequence ID" value="KDQ52020.1"/>
    <property type="molecule type" value="Genomic_DNA"/>
</dbReference>
<keyword evidence="6" id="KW-0503">Monooxygenase</keyword>
<keyword evidence="8" id="KW-1185">Reference proteome</keyword>
<dbReference type="GO" id="GO:0020037">
    <property type="term" value="F:heme binding"/>
    <property type="evidence" value="ECO:0007669"/>
    <property type="project" value="InterPro"/>
</dbReference>
<evidence type="ECO:0000256" key="5">
    <source>
        <dbReference type="PIRSR" id="PIRSR602401-1"/>
    </source>
</evidence>
<evidence type="ECO:0008006" key="9">
    <source>
        <dbReference type="Google" id="ProtNLM"/>
    </source>
</evidence>
<dbReference type="HOGENOM" id="CLU_001570_14_4_1"/>
<dbReference type="STRING" id="933084.A0A067PDW5"/>
<dbReference type="OrthoDB" id="1470350at2759"/>
<name>A0A067PDW5_9AGAM</name>
<dbReference type="SUPFAM" id="SSF48264">
    <property type="entry name" value="Cytochrome P450"/>
    <property type="match status" value="1"/>
</dbReference>
<evidence type="ECO:0000256" key="6">
    <source>
        <dbReference type="RuleBase" id="RU000461"/>
    </source>
</evidence>
<keyword evidence="4 5" id="KW-0408">Iron</keyword>
<evidence type="ECO:0000256" key="2">
    <source>
        <dbReference type="ARBA" id="ARBA00005179"/>
    </source>
</evidence>
<dbReference type="InterPro" id="IPR036396">
    <property type="entry name" value="Cyt_P450_sf"/>
</dbReference>
<dbReference type="InterPro" id="IPR050121">
    <property type="entry name" value="Cytochrome_P450_monoxygenase"/>
</dbReference>
<comment type="similarity">
    <text evidence="6">Belongs to the cytochrome P450 family.</text>
</comment>
<dbReference type="PANTHER" id="PTHR24305">
    <property type="entry name" value="CYTOCHROME P450"/>
    <property type="match status" value="1"/>
</dbReference>
<comment type="cofactor">
    <cofactor evidence="1 5">
        <name>heme</name>
        <dbReference type="ChEBI" id="CHEBI:30413"/>
    </cofactor>
</comment>
<dbReference type="PRINTS" id="PR00463">
    <property type="entry name" value="EP450I"/>
</dbReference>
<evidence type="ECO:0000313" key="7">
    <source>
        <dbReference type="EMBL" id="KDQ52020.1"/>
    </source>
</evidence>
<keyword evidence="5 6" id="KW-0349">Heme</keyword>
<keyword evidence="6" id="KW-0560">Oxidoreductase</keyword>
<evidence type="ECO:0000256" key="4">
    <source>
        <dbReference type="ARBA" id="ARBA00023004"/>
    </source>
</evidence>
<evidence type="ECO:0000313" key="8">
    <source>
        <dbReference type="Proteomes" id="UP000027265"/>
    </source>
</evidence>
<proteinExistence type="inferred from homology"/>
<sequence>MESRNILETGPTRTLYALNWFGSTLRLIITTESYIISPSSQIPSFETPGHFCSMSTFDLSSALEDLTSLVKSVDIASLTTRSNVAIGVLALSTYAFLVQPVLFHPLSSFPGPPLAKITTWYKALKSQDGEWTNFLRQWHEKTGSNIIRIAPNWLSFWDPDAYKEIYTNVKLLKDDNYYSAFNIPSNHRNVFTHTLPSLHTPLRKGLSPLFTRQSIVSLEPLFHEQLELFVARLTEMANSPTTKAGEPPIVNLFMAFRCLTTDIIAVFAFGRSFGCLHAPGFDAPVLVSLDNFLTGGYIRLHFPRLVRFFEYLPIWLQPVWQRGSGQMHAMALHALNAYRAGEKTHKYPILFSQQLELGSVLDDDEICCAANLFVGAGGDTSGTTLSVGSYYIGKNPAVQNRLFAELKAAYPDKEDVVTAHWADLEKLPYLTACVMESLRISGPIPGDLPRVVPKEGWEFKGVKIPPGTVVSSSSTAVHLNPVVFPEPDVFKPERWLDGKGKLKEGLDVWLVSFSKGRHSCLGQNMGMAELYIFTAAFYRLFEIEVVNKPVNVELRDFFTAVPVGHDIRAKVKCRKD</sequence>
<reference evidence="8" key="1">
    <citation type="journal article" date="2014" name="Proc. Natl. Acad. Sci. U.S.A.">
        <title>Extensive sampling of basidiomycete genomes demonstrates inadequacy of the white-rot/brown-rot paradigm for wood decay fungi.</title>
        <authorList>
            <person name="Riley R."/>
            <person name="Salamov A.A."/>
            <person name="Brown D.W."/>
            <person name="Nagy L.G."/>
            <person name="Floudas D."/>
            <person name="Held B.W."/>
            <person name="Levasseur A."/>
            <person name="Lombard V."/>
            <person name="Morin E."/>
            <person name="Otillar R."/>
            <person name="Lindquist E.A."/>
            <person name="Sun H."/>
            <person name="LaButti K.M."/>
            <person name="Schmutz J."/>
            <person name="Jabbour D."/>
            <person name="Luo H."/>
            <person name="Baker S.E."/>
            <person name="Pisabarro A.G."/>
            <person name="Walton J.D."/>
            <person name="Blanchette R.A."/>
            <person name="Henrissat B."/>
            <person name="Martin F."/>
            <person name="Cullen D."/>
            <person name="Hibbett D.S."/>
            <person name="Grigoriev I.V."/>
        </authorList>
    </citation>
    <scope>NUCLEOTIDE SEQUENCE [LARGE SCALE GENOMIC DNA]</scope>
    <source>
        <strain evidence="8">MUCL 33604</strain>
    </source>
</reference>
<dbReference type="GO" id="GO:0005506">
    <property type="term" value="F:iron ion binding"/>
    <property type="evidence" value="ECO:0007669"/>
    <property type="project" value="InterPro"/>
</dbReference>
<dbReference type="PANTHER" id="PTHR24305:SF152">
    <property type="entry name" value="P450, PUTATIVE (EUROFUNG)-RELATED"/>
    <property type="match status" value="1"/>
</dbReference>
<dbReference type="GO" id="GO:0004497">
    <property type="term" value="F:monooxygenase activity"/>
    <property type="evidence" value="ECO:0007669"/>
    <property type="project" value="UniProtKB-KW"/>
</dbReference>
<dbReference type="Pfam" id="PF00067">
    <property type="entry name" value="p450"/>
    <property type="match status" value="1"/>
</dbReference>
<dbReference type="PRINTS" id="PR00385">
    <property type="entry name" value="P450"/>
</dbReference>